<evidence type="ECO:0000313" key="1">
    <source>
        <dbReference type="EMBL" id="CAE8593851.1"/>
    </source>
</evidence>
<dbReference type="Proteomes" id="UP000654075">
    <property type="component" value="Unassembled WGS sequence"/>
</dbReference>
<dbReference type="AlphaFoldDB" id="A0A813E5B7"/>
<dbReference type="InterPro" id="IPR011990">
    <property type="entry name" value="TPR-like_helical_dom_sf"/>
</dbReference>
<dbReference type="Gene3D" id="1.25.40.10">
    <property type="entry name" value="Tetratricopeptide repeat domain"/>
    <property type="match status" value="1"/>
</dbReference>
<keyword evidence="2" id="KW-1185">Reference proteome</keyword>
<organism evidence="1 2">
    <name type="scientific">Polarella glacialis</name>
    <name type="common">Dinoflagellate</name>
    <dbReference type="NCBI Taxonomy" id="89957"/>
    <lineage>
        <taxon>Eukaryota</taxon>
        <taxon>Sar</taxon>
        <taxon>Alveolata</taxon>
        <taxon>Dinophyceae</taxon>
        <taxon>Suessiales</taxon>
        <taxon>Suessiaceae</taxon>
        <taxon>Polarella</taxon>
    </lineage>
</organism>
<dbReference type="EMBL" id="CAJNNV010006627">
    <property type="protein sequence ID" value="CAE8593851.1"/>
    <property type="molecule type" value="Genomic_DNA"/>
</dbReference>
<protein>
    <submittedName>
        <fullName evidence="1">Uncharacterized protein</fullName>
    </submittedName>
</protein>
<gene>
    <name evidence="1" type="ORF">PGLA1383_LOCUS12434</name>
</gene>
<name>A0A813E5B7_POLGL</name>
<comment type="caution">
    <text evidence="1">The sequence shown here is derived from an EMBL/GenBank/DDBJ whole genome shotgun (WGS) entry which is preliminary data.</text>
</comment>
<feature type="non-terminal residue" evidence="1">
    <location>
        <position position="128"/>
    </location>
</feature>
<sequence>MSLSDGVGVHPSFGGCAGCCFARTTLGATVSSTSRESPELARLLELGPGHSKEEVFTALAPELEQWRRNGRLATALLSALARRQQHELACQVLSFMRERRAEVNVYHCTAAISACEKAGKWQMALDTG</sequence>
<proteinExistence type="predicted"/>
<evidence type="ECO:0000313" key="2">
    <source>
        <dbReference type="Proteomes" id="UP000654075"/>
    </source>
</evidence>
<reference evidence="1" key="1">
    <citation type="submission" date="2021-02" db="EMBL/GenBank/DDBJ databases">
        <authorList>
            <person name="Dougan E. K."/>
            <person name="Rhodes N."/>
            <person name="Thang M."/>
            <person name="Chan C."/>
        </authorList>
    </citation>
    <scope>NUCLEOTIDE SEQUENCE</scope>
</reference>
<accession>A0A813E5B7</accession>